<evidence type="ECO:0000313" key="2">
    <source>
        <dbReference type="EMBL" id="MDM1552850.1"/>
    </source>
</evidence>
<gene>
    <name evidence="2" type="ORF">HX095_16740</name>
</gene>
<protein>
    <submittedName>
        <fullName evidence="2">Ribbon-helix-helix protein, CopG family</fullName>
    </submittedName>
</protein>
<dbReference type="RefSeq" id="WP_286487221.1">
    <property type="nucleotide sequence ID" value="NZ_JACALR010000010.1"/>
</dbReference>
<organism evidence="2 3">
    <name type="scientific">Empedobacter falsenii</name>
    <dbReference type="NCBI Taxonomy" id="343874"/>
    <lineage>
        <taxon>Bacteria</taxon>
        <taxon>Pseudomonadati</taxon>
        <taxon>Bacteroidota</taxon>
        <taxon>Flavobacteriia</taxon>
        <taxon>Flavobacteriales</taxon>
        <taxon>Weeksellaceae</taxon>
        <taxon>Empedobacter</taxon>
    </lineage>
</organism>
<dbReference type="GO" id="GO:0006355">
    <property type="term" value="P:regulation of DNA-templated transcription"/>
    <property type="evidence" value="ECO:0007669"/>
    <property type="project" value="InterPro"/>
</dbReference>
<dbReference type="EMBL" id="JACALR010000010">
    <property type="protein sequence ID" value="MDM1552850.1"/>
    <property type="molecule type" value="Genomic_DNA"/>
</dbReference>
<dbReference type="InterPro" id="IPR010985">
    <property type="entry name" value="Ribbon_hlx_hlx"/>
</dbReference>
<accession>A0AAW7DM77</accession>
<dbReference type="AlphaFoldDB" id="A0AAW7DM77"/>
<reference evidence="2" key="1">
    <citation type="submission" date="2020-06" db="EMBL/GenBank/DDBJ databases">
        <authorList>
            <person name="Dong N."/>
        </authorList>
    </citation>
    <scope>NUCLEOTIDE SEQUENCE</scope>
    <source>
        <strain evidence="2">210</strain>
    </source>
</reference>
<name>A0AAW7DM77_9FLAO</name>
<evidence type="ECO:0000313" key="3">
    <source>
        <dbReference type="Proteomes" id="UP001173578"/>
    </source>
</evidence>
<comment type="caution">
    <text evidence="2">The sequence shown here is derived from an EMBL/GenBank/DDBJ whole genome shotgun (WGS) entry which is preliminary data.</text>
</comment>
<evidence type="ECO:0000256" key="1">
    <source>
        <dbReference type="SAM" id="MobiDB-lite"/>
    </source>
</evidence>
<reference evidence="2" key="2">
    <citation type="journal article" date="2022" name="Sci. Total Environ.">
        <title>Prevalence, transmission, and molecular epidemiology of tet(X)-positive bacteria among humans, animals, and environmental niches in China: An epidemiological, and genomic-based study.</title>
        <authorList>
            <person name="Dong N."/>
            <person name="Zeng Y."/>
            <person name="Cai C."/>
            <person name="Sun C."/>
            <person name="Lu J."/>
            <person name="Liu C."/>
            <person name="Zhou H."/>
            <person name="Sun Q."/>
            <person name="Shu L."/>
            <person name="Wang H."/>
            <person name="Wang Y."/>
            <person name="Wang S."/>
            <person name="Wu C."/>
            <person name="Chan E.W."/>
            <person name="Chen G."/>
            <person name="Shen Z."/>
            <person name="Chen S."/>
            <person name="Zhang R."/>
        </authorList>
    </citation>
    <scope>NUCLEOTIDE SEQUENCE</scope>
    <source>
        <strain evidence="2">210</strain>
    </source>
</reference>
<sequence>MENAFDKLKNIQKSNSPKQKVVQVKESKRDSEKSYMLWLNKDLLKDLKKRAIEEDSNMKEIIEKALNEYLNK</sequence>
<dbReference type="InterPro" id="IPR013321">
    <property type="entry name" value="Arc_rbn_hlx_hlx"/>
</dbReference>
<dbReference type="Gene3D" id="1.10.1220.10">
    <property type="entry name" value="Met repressor-like"/>
    <property type="match status" value="1"/>
</dbReference>
<proteinExistence type="predicted"/>
<dbReference type="SUPFAM" id="SSF47598">
    <property type="entry name" value="Ribbon-helix-helix"/>
    <property type="match status" value="1"/>
</dbReference>
<feature type="region of interest" description="Disordered" evidence="1">
    <location>
        <begin position="1"/>
        <end position="27"/>
    </location>
</feature>
<dbReference type="Proteomes" id="UP001173578">
    <property type="component" value="Unassembled WGS sequence"/>
</dbReference>